<accession>A0A834TIW7</accession>
<name>A0A834TIW7_9FABA</name>
<evidence type="ECO:0000313" key="2">
    <source>
        <dbReference type="EMBL" id="KAF7821741.1"/>
    </source>
</evidence>
<keyword evidence="3" id="KW-1185">Reference proteome</keyword>
<sequence length="217" mass="23126">MAHLCSCVVSHRGNSFPRRSASVAQPPRVSYGESSSPRLVSSDSGIVAHESPMGLTRNPLNEDSLAAFVVNCLVDLQWITYRTSAYFPQHEDFLVASEDNKGPLPLHLDNGVVSLLEKIRSVRSRVYSCEGIVAISPLFLGKPFLGGAMEAVSLLGFGSCGELEAKGAEAELLSCIVLVVGLSSGVALSWKGTDFSWDYGFMTVSGRMATPGPQSVS</sequence>
<reference evidence="2" key="1">
    <citation type="submission" date="2020-09" db="EMBL/GenBank/DDBJ databases">
        <title>Genome-Enabled Discovery of Anthraquinone Biosynthesis in Senna tora.</title>
        <authorList>
            <person name="Kang S.-H."/>
            <person name="Pandey R.P."/>
            <person name="Lee C.-M."/>
            <person name="Sim J.-S."/>
            <person name="Jeong J.-T."/>
            <person name="Choi B.-S."/>
            <person name="Jung M."/>
            <person name="Ginzburg D."/>
            <person name="Zhao K."/>
            <person name="Won S.Y."/>
            <person name="Oh T.-J."/>
            <person name="Yu Y."/>
            <person name="Kim N.-H."/>
            <person name="Lee O.R."/>
            <person name="Lee T.-H."/>
            <person name="Bashyal P."/>
            <person name="Kim T.-S."/>
            <person name="Lee W.-H."/>
            <person name="Kawkins C."/>
            <person name="Kim C.-K."/>
            <person name="Kim J.S."/>
            <person name="Ahn B.O."/>
            <person name="Rhee S.Y."/>
            <person name="Sohng J.K."/>
        </authorList>
    </citation>
    <scope>NUCLEOTIDE SEQUENCE</scope>
    <source>
        <tissue evidence="2">Leaf</tissue>
    </source>
</reference>
<evidence type="ECO:0000313" key="3">
    <source>
        <dbReference type="Proteomes" id="UP000634136"/>
    </source>
</evidence>
<comment type="caution">
    <text evidence="2">The sequence shown here is derived from an EMBL/GenBank/DDBJ whole genome shotgun (WGS) entry which is preliminary data.</text>
</comment>
<evidence type="ECO:0000256" key="1">
    <source>
        <dbReference type="SAM" id="MobiDB-lite"/>
    </source>
</evidence>
<dbReference type="Proteomes" id="UP000634136">
    <property type="component" value="Unassembled WGS sequence"/>
</dbReference>
<organism evidence="2 3">
    <name type="scientific">Senna tora</name>
    <dbReference type="NCBI Taxonomy" id="362788"/>
    <lineage>
        <taxon>Eukaryota</taxon>
        <taxon>Viridiplantae</taxon>
        <taxon>Streptophyta</taxon>
        <taxon>Embryophyta</taxon>
        <taxon>Tracheophyta</taxon>
        <taxon>Spermatophyta</taxon>
        <taxon>Magnoliopsida</taxon>
        <taxon>eudicotyledons</taxon>
        <taxon>Gunneridae</taxon>
        <taxon>Pentapetalae</taxon>
        <taxon>rosids</taxon>
        <taxon>fabids</taxon>
        <taxon>Fabales</taxon>
        <taxon>Fabaceae</taxon>
        <taxon>Caesalpinioideae</taxon>
        <taxon>Cassia clade</taxon>
        <taxon>Senna</taxon>
    </lineage>
</organism>
<dbReference type="EMBL" id="JAAIUW010000008">
    <property type="protein sequence ID" value="KAF7821741.1"/>
    <property type="molecule type" value="Genomic_DNA"/>
</dbReference>
<dbReference type="AlphaFoldDB" id="A0A834TIW7"/>
<gene>
    <name evidence="2" type="ORF">G2W53_027196</name>
</gene>
<proteinExistence type="predicted"/>
<feature type="region of interest" description="Disordered" evidence="1">
    <location>
        <begin position="14"/>
        <end position="40"/>
    </location>
</feature>
<protein>
    <submittedName>
        <fullName evidence="2">Uncharacterized protein</fullName>
    </submittedName>
</protein>